<feature type="chain" id="PRO_5012074642" description="TerB family tellurite resistance protein" evidence="1">
    <location>
        <begin position="27"/>
        <end position="215"/>
    </location>
</feature>
<protein>
    <recommendedName>
        <fullName evidence="4">TerB family tellurite resistance protein</fullName>
    </recommendedName>
</protein>
<keyword evidence="1" id="KW-0732">Signal</keyword>
<dbReference type="Proteomes" id="UP000189739">
    <property type="component" value="Unassembled WGS sequence"/>
</dbReference>
<evidence type="ECO:0008006" key="4">
    <source>
        <dbReference type="Google" id="ProtNLM"/>
    </source>
</evidence>
<feature type="signal peptide" evidence="1">
    <location>
        <begin position="1"/>
        <end position="26"/>
    </location>
</feature>
<evidence type="ECO:0000313" key="3">
    <source>
        <dbReference type="Proteomes" id="UP000189739"/>
    </source>
</evidence>
<dbReference type="EMBL" id="MBTF01000001">
    <property type="protein sequence ID" value="OOQ61946.1"/>
    <property type="molecule type" value="Genomic_DNA"/>
</dbReference>
<accession>A0A1S9PLV1</accession>
<proteinExistence type="predicted"/>
<dbReference type="OrthoDB" id="826958at2"/>
<organism evidence="2 3">
    <name type="scientific">Mucilaginibacter pedocola</name>
    <dbReference type="NCBI Taxonomy" id="1792845"/>
    <lineage>
        <taxon>Bacteria</taxon>
        <taxon>Pseudomonadati</taxon>
        <taxon>Bacteroidota</taxon>
        <taxon>Sphingobacteriia</taxon>
        <taxon>Sphingobacteriales</taxon>
        <taxon>Sphingobacteriaceae</taxon>
        <taxon>Mucilaginibacter</taxon>
    </lineage>
</organism>
<dbReference type="STRING" id="1792845.BC343_02475"/>
<evidence type="ECO:0000256" key="1">
    <source>
        <dbReference type="SAM" id="SignalP"/>
    </source>
</evidence>
<name>A0A1S9PLV1_9SPHI</name>
<sequence length="215" mass="24311">MKKHIIKLATTVLLFISISFSRTANAQGQEMQQLLLNIEKLTQLKSILADMKTGYQIYEQGYGTVSSLAKGNFSLHSVYLNGLLEVSPVVRNYGRVAEIISQQASLLHEYKSAFAKFKRSGSFNAKELDYMSSVYSHLVKQSLNDLSDLANVLTATKLRMSDDERIKAIDRIYTGSNDKLQFIRHFNCQGTLLSLQRTKEMGQVKMLKQLYGINN</sequence>
<gene>
    <name evidence="2" type="ORF">BC343_02475</name>
</gene>
<comment type="caution">
    <text evidence="2">The sequence shown here is derived from an EMBL/GenBank/DDBJ whole genome shotgun (WGS) entry which is preliminary data.</text>
</comment>
<reference evidence="2 3" key="1">
    <citation type="submission" date="2016-07" db="EMBL/GenBank/DDBJ databases">
        <title>Genomic analysis of zinc-resistant bacterium Mucilaginibacter pedocola TBZ30.</title>
        <authorList>
            <person name="Huang J."/>
            <person name="Tang J."/>
        </authorList>
    </citation>
    <scope>NUCLEOTIDE SEQUENCE [LARGE SCALE GENOMIC DNA]</scope>
    <source>
        <strain evidence="2 3">TBZ30</strain>
    </source>
</reference>
<dbReference type="AlphaFoldDB" id="A0A1S9PLV1"/>
<dbReference type="RefSeq" id="WP_078346130.1">
    <property type="nucleotide sequence ID" value="NZ_MBTF01000001.1"/>
</dbReference>
<evidence type="ECO:0000313" key="2">
    <source>
        <dbReference type="EMBL" id="OOQ61946.1"/>
    </source>
</evidence>
<keyword evidence="3" id="KW-1185">Reference proteome</keyword>